<comment type="caution">
    <text evidence="1">The sequence shown here is derived from an EMBL/GenBank/DDBJ whole genome shotgun (WGS) entry which is preliminary data.</text>
</comment>
<dbReference type="EMBL" id="AMZH03011107">
    <property type="protein sequence ID" value="RRT53514.1"/>
    <property type="molecule type" value="Genomic_DNA"/>
</dbReference>
<evidence type="ECO:0000313" key="1">
    <source>
        <dbReference type="EMBL" id="RRT53514.1"/>
    </source>
</evidence>
<sequence length="220" mass="24720">MFGARPDQVERALKSCYNDAMNILQPLGKELDLLIVILPDNNGPLYGITKKLHTVYPLLVSNCHLCRDGVSEGQFYQVLLHELDAIRKLLSGNCVNVDGDGGGCYDIYDEDDGHLATNPLGRFQPRPLSLCICVSIDIDAEQHRSAFASAPTQMQSNERVTRQEVLSELMQQQEERQELWRPQLQVEVGIRPTGQRCCSPPQGECCRPYCPLPHITLHLH</sequence>
<dbReference type="AlphaFoldDB" id="A0A426YP72"/>
<dbReference type="Gene3D" id="3.40.50.2300">
    <property type="match status" value="1"/>
</dbReference>
<evidence type="ECO:0008006" key="3">
    <source>
        <dbReference type="Google" id="ProtNLM"/>
    </source>
</evidence>
<protein>
    <recommendedName>
        <fullName evidence="3">Piwi domain-containing protein</fullName>
    </recommendedName>
</protein>
<organism evidence="1 2">
    <name type="scientific">Ensete ventricosum</name>
    <name type="common">Abyssinian banana</name>
    <name type="synonym">Musa ensete</name>
    <dbReference type="NCBI Taxonomy" id="4639"/>
    <lineage>
        <taxon>Eukaryota</taxon>
        <taxon>Viridiplantae</taxon>
        <taxon>Streptophyta</taxon>
        <taxon>Embryophyta</taxon>
        <taxon>Tracheophyta</taxon>
        <taxon>Spermatophyta</taxon>
        <taxon>Magnoliopsida</taxon>
        <taxon>Liliopsida</taxon>
        <taxon>Zingiberales</taxon>
        <taxon>Musaceae</taxon>
        <taxon>Ensete</taxon>
    </lineage>
</organism>
<gene>
    <name evidence="1" type="ORF">B296_00036028</name>
</gene>
<accession>A0A426YP72</accession>
<dbReference type="Proteomes" id="UP000287651">
    <property type="component" value="Unassembled WGS sequence"/>
</dbReference>
<reference evidence="1 2" key="1">
    <citation type="journal article" date="2014" name="Agronomy (Basel)">
        <title>A Draft Genome Sequence for Ensete ventricosum, the Drought-Tolerant Tree Against Hunger.</title>
        <authorList>
            <person name="Harrison J."/>
            <person name="Moore K.A."/>
            <person name="Paszkiewicz K."/>
            <person name="Jones T."/>
            <person name="Grant M."/>
            <person name="Ambacheew D."/>
            <person name="Muzemil S."/>
            <person name="Studholme D.J."/>
        </authorList>
    </citation>
    <scope>NUCLEOTIDE SEQUENCE [LARGE SCALE GENOMIC DNA]</scope>
</reference>
<name>A0A426YP72_ENSVE</name>
<proteinExistence type="predicted"/>
<evidence type="ECO:0000313" key="2">
    <source>
        <dbReference type="Proteomes" id="UP000287651"/>
    </source>
</evidence>